<feature type="coiled-coil region" evidence="1">
    <location>
        <begin position="4"/>
        <end position="47"/>
    </location>
</feature>
<dbReference type="EMBL" id="JAFCLK010000048">
    <property type="protein sequence ID" value="MBR1140805.1"/>
    <property type="molecule type" value="Genomic_DNA"/>
</dbReference>
<gene>
    <name evidence="2" type="ORF">JQ619_34165</name>
</gene>
<reference evidence="3" key="1">
    <citation type="journal article" date="2021" name="ISME J.">
        <title>Evolutionary origin and ecological implication of a unique nif island in free-living Bradyrhizobium lineages.</title>
        <authorList>
            <person name="Tao J."/>
        </authorList>
    </citation>
    <scope>NUCLEOTIDE SEQUENCE [LARGE SCALE GENOMIC DNA]</scope>
    <source>
        <strain evidence="3">SZCCT0094</strain>
    </source>
</reference>
<keyword evidence="1" id="KW-0175">Coiled coil</keyword>
<accession>A0ABS5GHI3</accession>
<organism evidence="2 3">
    <name type="scientific">Bradyrhizobium denitrificans</name>
    <dbReference type="NCBI Taxonomy" id="2734912"/>
    <lineage>
        <taxon>Bacteria</taxon>
        <taxon>Pseudomonadati</taxon>
        <taxon>Pseudomonadota</taxon>
        <taxon>Alphaproteobacteria</taxon>
        <taxon>Hyphomicrobiales</taxon>
        <taxon>Nitrobacteraceae</taxon>
        <taxon>Bradyrhizobium</taxon>
    </lineage>
</organism>
<evidence type="ECO:0000313" key="3">
    <source>
        <dbReference type="Proteomes" id="UP001314635"/>
    </source>
</evidence>
<comment type="caution">
    <text evidence="2">The sequence shown here is derived from an EMBL/GenBank/DDBJ whole genome shotgun (WGS) entry which is preliminary data.</text>
</comment>
<sequence length="49" mass="5954">MQILAEAETALKELERDIDRLRSQELREAIQQRIDEQRRAIMALRRLYN</sequence>
<evidence type="ECO:0000256" key="1">
    <source>
        <dbReference type="SAM" id="Coils"/>
    </source>
</evidence>
<evidence type="ECO:0000313" key="2">
    <source>
        <dbReference type="EMBL" id="MBR1140805.1"/>
    </source>
</evidence>
<proteinExistence type="predicted"/>
<protein>
    <submittedName>
        <fullName evidence="2">Uncharacterized protein</fullName>
    </submittedName>
</protein>
<name>A0ABS5GHI3_9BRAD</name>
<keyword evidence="3" id="KW-1185">Reference proteome</keyword>
<dbReference type="Proteomes" id="UP001314635">
    <property type="component" value="Unassembled WGS sequence"/>
</dbReference>